<feature type="compositionally biased region" description="Low complexity" evidence="1">
    <location>
        <begin position="282"/>
        <end position="319"/>
    </location>
</feature>
<dbReference type="RefSeq" id="XP_033530517.1">
    <property type="nucleotide sequence ID" value="XM_033674384.1"/>
</dbReference>
<dbReference type="AlphaFoldDB" id="A0A6G1FT26"/>
<reference evidence="4" key="3">
    <citation type="submission" date="2025-04" db="UniProtKB">
        <authorList>
            <consortium name="RefSeq"/>
        </authorList>
    </citation>
    <scope>IDENTIFICATION</scope>
    <source>
        <strain evidence="4">CBS 781.70</strain>
    </source>
</reference>
<dbReference type="Proteomes" id="UP000504638">
    <property type="component" value="Unplaced"/>
</dbReference>
<dbReference type="GeneID" id="54414954"/>
<reference evidence="4" key="2">
    <citation type="submission" date="2020-04" db="EMBL/GenBank/DDBJ databases">
        <authorList>
            <consortium name="NCBI Genome Project"/>
        </authorList>
    </citation>
    <scope>NUCLEOTIDE SEQUENCE</scope>
    <source>
        <strain evidence="4">CBS 781.70</strain>
    </source>
</reference>
<evidence type="ECO:0000313" key="4">
    <source>
        <dbReference type="RefSeq" id="XP_033530517.1"/>
    </source>
</evidence>
<protein>
    <submittedName>
        <fullName evidence="2 4">Uncharacterized protein</fullName>
    </submittedName>
</protein>
<sequence>MQVAMPPYAPQHGGMQHPGMPHGQPGHPQQGHPMGQQMHMHQGVSGPNGPHVTQPGPMMGGMQPGMGGVGPGAPSQHALSHLTPQNPMFHQQQLQQSKSCLVYTMVLVHICRRIVVLTRHSGRNKSPDGGSDPASATTTTAAIVPAAATVAPGPSKSAREYADGIPAGEYGCDATTSCCFRSWWHAPVDAKPPTTDAATKTDGDAGTSDAKSTTTATTTTNGPTSSNAACTLAAKQPRSTDATTSSTTTTTAAAAAARPDATGAGETAVSNEQPWTRGPTRAATSSEAPRPTSTTTTWTTGSTWTTAAKSTTGTAAEPG</sequence>
<feature type="compositionally biased region" description="Low complexity" evidence="1">
    <location>
        <begin position="10"/>
        <end position="43"/>
    </location>
</feature>
<evidence type="ECO:0000256" key="1">
    <source>
        <dbReference type="SAM" id="MobiDB-lite"/>
    </source>
</evidence>
<gene>
    <name evidence="2 4" type="ORF">P152DRAFT_207179</name>
</gene>
<feature type="compositionally biased region" description="Low complexity" evidence="1">
    <location>
        <begin position="189"/>
        <end position="229"/>
    </location>
</feature>
<evidence type="ECO:0000313" key="3">
    <source>
        <dbReference type="Proteomes" id="UP000504638"/>
    </source>
</evidence>
<evidence type="ECO:0000313" key="2">
    <source>
        <dbReference type="EMBL" id="KAF1808886.1"/>
    </source>
</evidence>
<feature type="compositionally biased region" description="Low complexity" evidence="1">
    <location>
        <begin position="237"/>
        <end position="265"/>
    </location>
</feature>
<feature type="region of interest" description="Disordered" evidence="1">
    <location>
        <begin position="1"/>
        <end position="82"/>
    </location>
</feature>
<feature type="region of interest" description="Disordered" evidence="1">
    <location>
        <begin position="189"/>
        <end position="319"/>
    </location>
</feature>
<name>A0A6G1FT26_9PEZI</name>
<feature type="compositionally biased region" description="Gly residues" evidence="1">
    <location>
        <begin position="58"/>
        <end position="71"/>
    </location>
</feature>
<keyword evidence="3" id="KW-1185">Reference proteome</keyword>
<accession>A0A6G1FT26</accession>
<reference evidence="2 4" key="1">
    <citation type="submission" date="2020-01" db="EMBL/GenBank/DDBJ databases">
        <authorList>
            <consortium name="DOE Joint Genome Institute"/>
            <person name="Haridas S."/>
            <person name="Albert R."/>
            <person name="Binder M."/>
            <person name="Bloem J."/>
            <person name="Labutti K."/>
            <person name="Salamov A."/>
            <person name="Andreopoulos B."/>
            <person name="Baker S.E."/>
            <person name="Barry K."/>
            <person name="Bills G."/>
            <person name="Bluhm B.H."/>
            <person name="Cannon C."/>
            <person name="Castanera R."/>
            <person name="Culley D.E."/>
            <person name="Daum C."/>
            <person name="Ezra D."/>
            <person name="Gonzalez J.B."/>
            <person name="Henrissat B."/>
            <person name="Kuo A."/>
            <person name="Liang C."/>
            <person name="Lipzen A."/>
            <person name="Lutzoni F."/>
            <person name="Magnuson J."/>
            <person name="Mondo S."/>
            <person name="Nolan M."/>
            <person name="Ohm R."/>
            <person name="Pangilinan J."/>
            <person name="Park H.-J."/>
            <person name="Ramirez L."/>
            <person name="Alfaro M."/>
            <person name="Sun H."/>
            <person name="Tritt A."/>
            <person name="Yoshinaga Y."/>
            <person name="Zwiers L.-H."/>
            <person name="Turgeon B.G."/>
            <person name="Goodwin S.B."/>
            <person name="Spatafora J.W."/>
            <person name="Crous P.W."/>
            <person name="Grigoriev I.V."/>
        </authorList>
    </citation>
    <scope>NUCLEOTIDE SEQUENCE</scope>
    <source>
        <strain evidence="2 4">CBS 781.70</strain>
    </source>
</reference>
<organism evidence="2">
    <name type="scientific">Eremomyces bilateralis CBS 781.70</name>
    <dbReference type="NCBI Taxonomy" id="1392243"/>
    <lineage>
        <taxon>Eukaryota</taxon>
        <taxon>Fungi</taxon>
        <taxon>Dikarya</taxon>
        <taxon>Ascomycota</taxon>
        <taxon>Pezizomycotina</taxon>
        <taxon>Dothideomycetes</taxon>
        <taxon>Dothideomycetes incertae sedis</taxon>
        <taxon>Eremomycetales</taxon>
        <taxon>Eremomycetaceae</taxon>
        <taxon>Eremomyces</taxon>
    </lineage>
</organism>
<dbReference type="EMBL" id="ML975178">
    <property type="protein sequence ID" value="KAF1808886.1"/>
    <property type="molecule type" value="Genomic_DNA"/>
</dbReference>
<proteinExistence type="predicted"/>